<keyword evidence="1" id="KW-0472">Membrane</keyword>
<dbReference type="RefSeq" id="WP_193734411.1">
    <property type="nucleotide sequence ID" value="NZ_CP063304.1"/>
</dbReference>
<reference evidence="2 3" key="1">
    <citation type="submission" date="2020-10" db="EMBL/GenBank/DDBJ databases">
        <title>Blautia liquoris sp.nov., isolated from the mud in a fermentation cellar used for the production of Chinese strong-flavoured liquor.</title>
        <authorList>
            <person name="Lu L."/>
        </authorList>
    </citation>
    <scope>NUCLEOTIDE SEQUENCE [LARGE SCALE GENOMIC DNA]</scope>
    <source>
        <strain evidence="2 3">LZLJ-3</strain>
    </source>
</reference>
<keyword evidence="1" id="KW-0812">Transmembrane</keyword>
<name>A0A7M2RCJ1_9FIRM</name>
<organism evidence="2 3">
    <name type="scientific">Blautia liquoris</name>
    <dbReference type="NCBI Taxonomy" id="2779518"/>
    <lineage>
        <taxon>Bacteria</taxon>
        <taxon>Bacillati</taxon>
        <taxon>Bacillota</taxon>
        <taxon>Clostridia</taxon>
        <taxon>Lachnospirales</taxon>
        <taxon>Lachnospiraceae</taxon>
        <taxon>Blautia</taxon>
    </lineage>
</organism>
<keyword evidence="1" id="KW-1133">Transmembrane helix</keyword>
<gene>
    <name evidence="2" type="ORF">INP51_08250</name>
</gene>
<dbReference type="AlphaFoldDB" id="A0A7M2RCJ1"/>
<evidence type="ECO:0000256" key="1">
    <source>
        <dbReference type="SAM" id="Phobius"/>
    </source>
</evidence>
<evidence type="ECO:0000313" key="3">
    <source>
        <dbReference type="Proteomes" id="UP000593601"/>
    </source>
</evidence>
<dbReference type="KEGG" id="bliq:INP51_08250"/>
<proteinExistence type="predicted"/>
<feature type="transmembrane region" description="Helical" evidence="1">
    <location>
        <begin position="30"/>
        <end position="51"/>
    </location>
</feature>
<sequence length="80" mass="8807">MMSQKKTKADQQVKNNRVKTIQKERWIHRLGYGAAAVVLAALVVWFSVAVYKNVEAGSASATTTTEMDMTAVSDYLNGIN</sequence>
<dbReference type="Proteomes" id="UP000593601">
    <property type="component" value="Chromosome"/>
</dbReference>
<accession>A0A7M2RCJ1</accession>
<protein>
    <submittedName>
        <fullName evidence="2">Uncharacterized protein</fullName>
    </submittedName>
</protein>
<evidence type="ECO:0000313" key="2">
    <source>
        <dbReference type="EMBL" id="QOV18049.1"/>
    </source>
</evidence>
<keyword evidence="3" id="KW-1185">Reference proteome</keyword>
<dbReference type="EMBL" id="CP063304">
    <property type="protein sequence ID" value="QOV18049.1"/>
    <property type="molecule type" value="Genomic_DNA"/>
</dbReference>